<evidence type="ECO:0000259" key="14">
    <source>
        <dbReference type="Pfam" id="PF06280"/>
    </source>
</evidence>
<dbReference type="InterPro" id="IPR046450">
    <property type="entry name" value="PA_dom_sf"/>
</dbReference>
<keyword evidence="6 9" id="KW-0378">Hydrolase</keyword>
<proteinExistence type="inferred from homology"/>
<keyword evidence="3" id="KW-0964">Secreted</keyword>
<dbReference type="PROSITE" id="PS00138">
    <property type="entry name" value="SUBTILASE_SER"/>
    <property type="match status" value="1"/>
</dbReference>
<keyword evidence="7 9" id="KW-0720">Serine protease</keyword>
<keyword evidence="2" id="KW-0134">Cell wall</keyword>
<evidence type="ECO:0000256" key="6">
    <source>
        <dbReference type="ARBA" id="ARBA00022801"/>
    </source>
</evidence>
<dbReference type="InterPro" id="IPR036852">
    <property type="entry name" value="Peptidase_S8/S53_dom_sf"/>
</dbReference>
<dbReference type="PANTHER" id="PTHR43806:SF66">
    <property type="entry name" value="SERIN ENDOPEPTIDASE"/>
    <property type="match status" value="1"/>
</dbReference>
<dbReference type="AlphaFoldDB" id="A0A423W6Z3"/>
<evidence type="ECO:0000256" key="10">
    <source>
        <dbReference type="RuleBase" id="RU003355"/>
    </source>
</evidence>
<dbReference type="CDD" id="cd02124">
    <property type="entry name" value="PA_PoS1_like"/>
    <property type="match status" value="1"/>
</dbReference>
<dbReference type="GO" id="GO:0004252">
    <property type="term" value="F:serine-type endopeptidase activity"/>
    <property type="evidence" value="ECO:0007669"/>
    <property type="project" value="UniProtKB-UniRule"/>
</dbReference>
<dbReference type="InterPro" id="IPR050131">
    <property type="entry name" value="Peptidase_S8_subtilisin-like"/>
</dbReference>
<dbReference type="InterPro" id="IPR022398">
    <property type="entry name" value="Peptidase_S8_His-AS"/>
</dbReference>
<accession>A0A423W6Z3</accession>
<dbReference type="Proteomes" id="UP000283895">
    <property type="component" value="Unassembled WGS sequence"/>
</dbReference>
<dbReference type="InterPro" id="IPR010435">
    <property type="entry name" value="C5a/SBT2-like_Fn3"/>
</dbReference>
<feature type="domain" description="C5a peptidase/Subtilisin-like protease SBT2-like Fn3-like" evidence="14">
    <location>
        <begin position="609"/>
        <end position="724"/>
    </location>
</feature>
<dbReference type="Pfam" id="PF02225">
    <property type="entry name" value="PA"/>
    <property type="match status" value="1"/>
</dbReference>
<sequence length="908" mass="96404">MALSRLLVGLLAAAGLALAKTPRVLPGAFILEYEDEVDIDSHLSSVQHLASTRLKLDHKLFKGASIRFHDVDKAQHHAELLASTPHVKKIWPVYLYDIPEHTIHWTAEDATAMAAQDVPTARQAPPPDTFSPHVMTQVNRLRDEGIVGQGIKIAVVDSGIDYTHPALGGCFGPGCLVSSGWDFVGDAFTGQNTPVPGPDPPLDCGGHGTHVAGIIAAQEGNPYGVIGAATGVTLSAYRVFGCSGTTTDDVVIAAFNKAYEDGADIITASLGRPSGWKEEPWSVAVSRIVENGVPCTISADNSGGYGLFQSGTGGDGKRATAIASVDNIVTPQIFKTASYMVEGGLNEPFGYAPGVPNAWLNVTLPLWAVSFNTTDPSVACSPLSSQSPNLSGYVVLVRRGACDFDQKLRNLVAKGAHHVLFYNNQSTGAVNVSAPNIPGLQAVGMVTAEQGATWTALSSSQNITVALADPRMATSYVVATANNMTGGYMSTYTGWGPTYEVDLKPQFAAPGGKILSTYLTKSGNYMVMSGTSMAAPFVAAIYALLMSARGTKDPQTLESLISSTSNPVLFNDGETTYPVLAPTVQQGSGIVQAYDAAYATSLLSVSRLSFNDTDNIRPVQHFTISNNGSEPVFYTLSHAGAATAYTLPSDGSIYPAKFPAELHDDYATIEFSDEEPFILSAGQRKVISVTATPPAGLDARRLPVYSGYIAIKGSDGSGLSLPYVGVAGSLHSATILDAAQTFVARFRGPLVSISANHTFILPPPGHDNDPLYINNLTDFPRIAIGLALGSALVRIDVVPVSVPSGTHVGVSVGLRTLGDVFKTPEEYHSRGQQYGYWGGALSNGEQIPAGTYKLVIRALKIFGDRDKADDYETVETPEFSIRYMDLEPIPAGPRRRQRGWDRDHVRNH</sequence>
<evidence type="ECO:0000256" key="3">
    <source>
        <dbReference type="ARBA" id="ARBA00022525"/>
    </source>
</evidence>
<evidence type="ECO:0000256" key="1">
    <source>
        <dbReference type="ARBA" id="ARBA00011073"/>
    </source>
</evidence>
<keyword evidence="4 9" id="KW-0645">Protease</keyword>
<reference evidence="15 16" key="1">
    <citation type="submission" date="2015-09" db="EMBL/GenBank/DDBJ databases">
        <title>Host preference determinants of Valsa canker pathogens revealed by comparative genomics.</title>
        <authorList>
            <person name="Yin Z."/>
            <person name="Huang L."/>
        </authorList>
    </citation>
    <scope>NUCLEOTIDE SEQUENCE [LARGE SCALE GENOMIC DNA]</scope>
    <source>
        <strain evidence="15 16">03-1</strain>
    </source>
</reference>
<comment type="similarity">
    <text evidence="1 9 10">Belongs to the peptidase S8 family.</text>
</comment>
<dbReference type="PROSITE" id="PS51892">
    <property type="entry name" value="SUBTILASE"/>
    <property type="match status" value="1"/>
</dbReference>
<feature type="domain" description="Peptidase S8/S53" evidence="12">
    <location>
        <begin position="148"/>
        <end position="565"/>
    </location>
</feature>
<feature type="signal peptide" evidence="11">
    <location>
        <begin position="1"/>
        <end position="19"/>
    </location>
</feature>
<evidence type="ECO:0000256" key="2">
    <source>
        <dbReference type="ARBA" id="ARBA00022512"/>
    </source>
</evidence>
<dbReference type="SUPFAM" id="SSF52025">
    <property type="entry name" value="PA domain"/>
    <property type="match status" value="1"/>
</dbReference>
<gene>
    <name evidence="15" type="ORF">VMCG_06618</name>
</gene>
<organism evidence="15 16">
    <name type="scientific">Cytospora schulzeri</name>
    <dbReference type="NCBI Taxonomy" id="448051"/>
    <lineage>
        <taxon>Eukaryota</taxon>
        <taxon>Fungi</taxon>
        <taxon>Dikarya</taxon>
        <taxon>Ascomycota</taxon>
        <taxon>Pezizomycotina</taxon>
        <taxon>Sordariomycetes</taxon>
        <taxon>Sordariomycetidae</taxon>
        <taxon>Diaporthales</taxon>
        <taxon>Cytosporaceae</taxon>
        <taxon>Cytospora</taxon>
    </lineage>
</organism>
<feature type="domain" description="PA" evidence="13">
    <location>
        <begin position="365"/>
        <end position="441"/>
    </location>
</feature>
<dbReference type="InterPro" id="IPR015500">
    <property type="entry name" value="Peptidase_S8_subtilisin-rel"/>
</dbReference>
<keyword evidence="16" id="KW-1185">Reference proteome</keyword>
<feature type="chain" id="PRO_5019570776" description="Peptidase S8/S53 domain-containing protein" evidence="11">
    <location>
        <begin position="20"/>
        <end position="908"/>
    </location>
</feature>
<evidence type="ECO:0000256" key="9">
    <source>
        <dbReference type="PROSITE-ProRule" id="PRU01240"/>
    </source>
</evidence>
<dbReference type="InterPro" id="IPR000209">
    <property type="entry name" value="Peptidase_S8/S53_dom"/>
</dbReference>
<protein>
    <recommendedName>
        <fullName evidence="17">Peptidase S8/S53 domain-containing protein</fullName>
    </recommendedName>
</protein>
<evidence type="ECO:0000259" key="13">
    <source>
        <dbReference type="Pfam" id="PF02225"/>
    </source>
</evidence>
<evidence type="ECO:0000256" key="11">
    <source>
        <dbReference type="SAM" id="SignalP"/>
    </source>
</evidence>
<dbReference type="SUPFAM" id="SSF52743">
    <property type="entry name" value="Subtilisin-like"/>
    <property type="match status" value="1"/>
</dbReference>
<dbReference type="PROSITE" id="PS00136">
    <property type="entry name" value="SUBTILASE_ASP"/>
    <property type="match status" value="1"/>
</dbReference>
<evidence type="ECO:0000259" key="12">
    <source>
        <dbReference type="Pfam" id="PF00082"/>
    </source>
</evidence>
<evidence type="ECO:0000256" key="4">
    <source>
        <dbReference type="ARBA" id="ARBA00022670"/>
    </source>
</evidence>
<dbReference type="CDD" id="cd07489">
    <property type="entry name" value="Peptidases_S8_5"/>
    <property type="match status" value="1"/>
</dbReference>
<dbReference type="PRINTS" id="PR00723">
    <property type="entry name" value="SUBTILISIN"/>
</dbReference>
<feature type="active site" description="Charge relay system" evidence="8 9">
    <location>
        <position position="157"/>
    </location>
</feature>
<dbReference type="GO" id="GO:0006508">
    <property type="term" value="P:proteolysis"/>
    <property type="evidence" value="ECO:0007669"/>
    <property type="project" value="UniProtKB-KW"/>
</dbReference>
<dbReference type="EMBL" id="LKEA01000024">
    <property type="protein sequence ID" value="ROV99042.1"/>
    <property type="molecule type" value="Genomic_DNA"/>
</dbReference>
<dbReference type="PROSITE" id="PS00137">
    <property type="entry name" value="SUBTILASE_HIS"/>
    <property type="match status" value="1"/>
</dbReference>
<evidence type="ECO:0000256" key="5">
    <source>
        <dbReference type="ARBA" id="ARBA00022729"/>
    </source>
</evidence>
<dbReference type="Pfam" id="PF06280">
    <property type="entry name" value="fn3_5"/>
    <property type="match status" value="1"/>
</dbReference>
<evidence type="ECO:0000313" key="16">
    <source>
        <dbReference type="Proteomes" id="UP000283895"/>
    </source>
</evidence>
<evidence type="ECO:0008006" key="17">
    <source>
        <dbReference type="Google" id="ProtNLM"/>
    </source>
</evidence>
<dbReference type="InterPro" id="IPR023827">
    <property type="entry name" value="Peptidase_S8_Asp-AS"/>
</dbReference>
<evidence type="ECO:0000313" key="15">
    <source>
        <dbReference type="EMBL" id="ROV99042.1"/>
    </source>
</evidence>
<keyword evidence="5 11" id="KW-0732">Signal</keyword>
<dbReference type="PANTHER" id="PTHR43806">
    <property type="entry name" value="PEPTIDASE S8"/>
    <property type="match status" value="1"/>
</dbReference>
<dbReference type="OrthoDB" id="10256524at2759"/>
<dbReference type="Gene3D" id="3.40.50.200">
    <property type="entry name" value="Peptidase S8/S53 domain"/>
    <property type="match status" value="1"/>
</dbReference>
<dbReference type="Gene3D" id="3.50.30.30">
    <property type="match status" value="1"/>
</dbReference>
<evidence type="ECO:0000256" key="7">
    <source>
        <dbReference type="ARBA" id="ARBA00022825"/>
    </source>
</evidence>
<dbReference type="InterPro" id="IPR003137">
    <property type="entry name" value="PA_domain"/>
</dbReference>
<name>A0A423W6Z3_9PEZI</name>
<dbReference type="STRING" id="356882.A0A423W6Z3"/>
<evidence type="ECO:0000256" key="8">
    <source>
        <dbReference type="PIRSR" id="PIRSR615500-1"/>
    </source>
</evidence>
<dbReference type="InterPro" id="IPR023828">
    <property type="entry name" value="Peptidase_S8_Ser-AS"/>
</dbReference>
<dbReference type="GO" id="GO:0016020">
    <property type="term" value="C:membrane"/>
    <property type="evidence" value="ECO:0007669"/>
    <property type="project" value="InterPro"/>
</dbReference>
<dbReference type="Pfam" id="PF00082">
    <property type="entry name" value="Peptidase_S8"/>
    <property type="match status" value="1"/>
</dbReference>
<dbReference type="InterPro" id="IPR034187">
    <property type="entry name" value="Peptidases_S8_5"/>
</dbReference>
<comment type="caution">
    <text evidence="15">The sequence shown here is derived from an EMBL/GenBank/DDBJ whole genome shotgun (WGS) entry which is preliminary data.</text>
</comment>
<feature type="active site" description="Charge relay system" evidence="8 9">
    <location>
        <position position="532"/>
    </location>
</feature>
<feature type="active site" description="Charge relay system" evidence="8 9">
    <location>
        <position position="207"/>
    </location>
</feature>